<organism evidence="2 3">
    <name type="scientific">Marasmius tenuissimus</name>
    <dbReference type="NCBI Taxonomy" id="585030"/>
    <lineage>
        <taxon>Eukaryota</taxon>
        <taxon>Fungi</taxon>
        <taxon>Dikarya</taxon>
        <taxon>Basidiomycota</taxon>
        <taxon>Agaricomycotina</taxon>
        <taxon>Agaricomycetes</taxon>
        <taxon>Agaricomycetidae</taxon>
        <taxon>Agaricales</taxon>
        <taxon>Marasmiineae</taxon>
        <taxon>Marasmiaceae</taxon>
        <taxon>Marasmius</taxon>
    </lineage>
</organism>
<protein>
    <submittedName>
        <fullName evidence="2">Uncharacterized protein</fullName>
    </submittedName>
</protein>
<gene>
    <name evidence="2" type="ORF">AAF712_007900</name>
</gene>
<dbReference type="EMBL" id="JBBXMP010000052">
    <property type="protein sequence ID" value="KAL0065064.1"/>
    <property type="molecule type" value="Genomic_DNA"/>
</dbReference>
<name>A0ABR2ZWB3_9AGAR</name>
<dbReference type="Proteomes" id="UP001437256">
    <property type="component" value="Unassembled WGS sequence"/>
</dbReference>
<sequence>MLPPAALPETQADGVNWVKAVFAQLNTPLPGKGSETALTMVTNNKNHVTIVLTPEFALNGHPYPEGTNLDFDAGVPLDRAVDNAVRMETQHQLSTLSLTAKGQIIFAISSVVDTGRVNKDNKKIGEFADRTISNKRIGTEGRLVECTYLLKDLQVGGQPVAIALGTCLDSMLESYPGTNIVVFCGGDTNEAKIQDSFRQLPSDASSAMIGHDGYLMNDTMQWGDMRSPAGYRKWSSTDPKTRTREDTPSYAEVAVNTPEAKHRTLVVTQPQNIPERPKIPQLDLHAMVHNLSVPDHNTLVDICQKQLSAVNQAVEPLPASPMDILRLYNDAKNHIGTKTFTPIAAVEDMLRQSVTPYPQKPIAEGPSGWVPKWCTLL</sequence>
<evidence type="ECO:0000313" key="3">
    <source>
        <dbReference type="Proteomes" id="UP001437256"/>
    </source>
</evidence>
<keyword evidence="3" id="KW-1185">Reference proteome</keyword>
<reference evidence="2 3" key="1">
    <citation type="submission" date="2024-05" db="EMBL/GenBank/DDBJ databases">
        <title>A draft genome resource for the thread blight pathogen Marasmius tenuissimus strain MS-2.</title>
        <authorList>
            <person name="Yulfo-Soto G.E."/>
            <person name="Baruah I.K."/>
            <person name="Amoako-Attah I."/>
            <person name="Bukari Y."/>
            <person name="Meinhardt L.W."/>
            <person name="Bailey B.A."/>
            <person name="Cohen S.P."/>
        </authorList>
    </citation>
    <scope>NUCLEOTIDE SEQUENCE [LARGE SCALE GENOMIC DNA]</scope>
    <source>
        <strain evidence="2 3">MS-2</strain>
    </source>
</reference>
<evidence type="ECO:0000313" key="2">
    <source>
        <dbReference type="EMBL" id="KAL0065064.1"/>
    </source>
</evidence>
<feature type="region of interest" description="Disordered" evidence="1">
    <location>
        <begin position="231"/>
        <end position="250"/>
    </location>
</feature>
<proteinExistence type="predicted"/>
<evidence type="ECO:0000256" key="1">
    <source>
        <dbReference type="SAM" id="MobiDB-lite"/>
    </source>
</evidence>
<comment type="caution">
    <text evidence="2">The sequence shown here is derived from an EMBL/GenBank/DDBJ whole genome shotgun (WGS) entry which is preliminary data.</text>
</comment>
<accession>A0ABR2ZWB3</accession>